<dbReference type="EMBL" id="AMQN01003688">
    <property type="status" value="NOT_ANNOTATED_CDS"/>
    <property type="molecule type" value="Genomic_DNA"/>
</dbReference>
<dbReference type="EMBL" id="KB312525">
    <property type="protein sequence ID" value="ELT87057.1"/>
    <property type="molecule type" value="Genomic_DNA"/>
</dbReference>
<reference evidence="2 4" key="2">
    <citation type="journal article" date="2013" name="Nature">
        <title>Insights into bilaterian evolution from three spiralian genomes.</title>
        <authorList>
            <person name="Simakov O."/>
            <person name="Marletaz F."/>
            <person name="Cho S.J."/>
            <person name="Edsinger-Gonzales E."/>
            <person name="Havlak P."/>
            <person name="Hellsten U."/>
            <person name="Kuo D.H."/>
            <person name="Larsson T."/>
            <person name="Lv J."/>
            <person name="Arendt D."/>
            <person name="Savage R."/>
            <person name="Osoegawa K."/>
            <person name="de Jong P."/>
            <person name="Grimwood J."/>
            <person name="Chapman J.A."/>
            <person name="Shapiro H."/>
            <person name="Aerts A."/>
            <person name="Otillar R.P."/>
            <person name="Terry A.Y."/>
            <person name="Boore J.L."/>
            <person name="Grigoriev I.V."/>
            <person name="Lindberg D.R."/>
            <person name="Seaver E.C."/>
            <person name="Weisblat D.A."/>
            <person name="Putnam N.H."/>
            <person name="Rokhsar D.S."/>
        </authorList>
    </citation>
    <scope>NUCLEOTIDE SEQUENCE</scope>
    <source>
        <strain evidence="2 4">I ESC-2004</strain>
    </source>
</reference>
<dbReference type="Proteomes" id="UP000014760">
    <property type="component" value="Unassembled WGS sequence"/>
</dbReference>
<evidence type="ECO:0000313" key="2">
    <source>
        <dbReference type="EMBL" id="ELT87057.1"/>
    </source>
</evidence>
<dbReference type="AlphaFoldDB" id="R7T340"/>
<organism evidence="2">
    <name type="scientific">Capitella teleta</name>
    <name type="common">Polychaete worm</name>
    <dbReference type="NCBI Taxonomy" id="283909"/>
    <lineage>
        <taxon>Eukaryota</taxon>
        <taxon>Metazoa</taxon>
        <taxon>Spiralia</taxon>
        <taxon>Lophotrochozoa</taxon>
        <taxon>Annelida</taxon>
        <taxon>Polychaeta</taxon>
        <taxon>Sedentaria</taxon>
        <taxon>Scolecida</taxon>
        <taxon>Capitellidae</taxon>
        <taxon>Capitella</taxon>
    </lineage>
</organism>
<name>R7T340_CAPTE</name>
<reference evidence="3" key="3">
    <citation type="submission" date="2015-06" db="UniProtKB">
        <authorList>
            <consortium name="EnsemblMetazoa"/>
        </authorList>
    </citation>
    <scope>IDENTIFICATION</scope>
</reference>
<accession>R7T340</accession>
<evidence type="ECO:0000256" key="1">
    <source>
        <dbReference type="SAM" id="SignalP"/>
    </source>
</evidence>
<feature type="chain" id="PRO_5008786589" evidence="1">
    <location>
        <begin position="23"/>
        <end position="115"/>
    </location>
</feature>
<reference evidence="4" key="1">
    <citation type="submission" date="2012-12" db="EMBL/GenBank/DDBJ databases">
        <authorList>
            <person name="Hellsten U."/>
            <person name="Grimwood J."/>
            <person name="Chapman J.A."/>
            <person name="Shapiro H."/>
            <person name="Aerts A."/>
            <person name="Otillar R.P."/>
            <person name="Terry A.Y."/>
            <person name="Boore J.L."/>
            <person name="Simakov O."/>
            <person name="Marletaz F."/>
            <person name="Cho S.-J."/>
            <person name="Edsinger-Gonzales E."/>
            <person name="Havlak P."/>
            <person name="Kuo D.-H."/>
            <person name="Larsson T."/>
            <person name="Lv J."/>
            <person name="Arendt D."/>
            <person name="Savage R."/>
            <person name="Osoegawa K."/>
            <person name="de Jong P."/>
            <person name="Lindberg D.R."/>
            <person name="Seaver E.C."/>
            <person name="Weisblat D.A."/>
            <person name="Putnam N.H."/>
            <person name="Grigoriev I.V."/>
            <person name="Rokhsar D.S."/>
        </authorList>
    </citation>
    <scope>NUCLEOTIDE SEQUENCE</scope>
    <source>
        <strain evidence="4">I ESC-2004</strain>
    </source>
</reference>
<keyword evidence="4" id="KW-1185">Reference proteome</keyword>
<dbReference type="HOGENOM" id="CLU_2111207_0_0_1"/>
<evidence type="ECO:0000313" key="3">
    <source>
        <dbReference type="EnsemblMetazoa" id="CapteP197833"/>
    </source>
</evidence>
<gene>
    <name evidence="2" type="ORF">CAPTEDRAFT_197833</name>
</gene>
<dbReference type="EnsemblMetazoa" id="CapteT197833">
    <property type="protein sequence ID" value="CapteP197833"/>
    <property type="gene ID" value="CapteG197833"/>
</dbReference>
<protein>
    <submittedName>
        <fullName evidence="2 3">Uncharacterized protein</fullName>
    </submittedName>
</protein>
<keyword evidence="1" id="KW-0732">Signal</keyword>
<sequence length="115" mass="13011">MRPVLLFLLPLIIAAIFPPAETTNDVTEGYLDTKDEATVPTASIMPLIDGVPIDLIPDEFLRLLLLGINSELEDFDFHTNYCTTSACREILEEYEKWREENGYGKSEIRYISVVG</sequence>
<evidence type="ECO:0000313" key="4">
    <source>
        <dbReference type="Proteomes" id="UP000014760"/>
    </source>
</evidence>
<proteinExistence type="predicted"/>
<feature type="signal peptide" evidence="1">
    <location>
        <begin position="1"/>
        <end position="22"/>
    </location>
</feature>